<dbReference type="InterPro" id="IPR018620">
    <property type="entry name" value="Ubiquitin3-bd_protein_But2_C"/>
</dbReference>
<proteinExistence type="predicted"/>
<dbReference type="AlphaFoldDB" id="A0A8H3UIH2"/>
<feature type="chain" id="PRO_5034575696" description="Ubiquitin 3 binding protein But2 C-terminal domain-containing protein" evidence="1">
    <location>
        <begin position="18"/>
        <end position="182"/>
    </location>
</feature>
<dbReference type="EMBL" id="WNWQ01000343">
    <property type="protein sequence ID" value="KAE9970072.1"/>
    <property type="molecule type" value="Genomic_DNA"/>
</dbReference>
<accession>A0A8H3UIH2</accession>
<feature type="signal peptide" evidence="1">
    <location>
        <begin position="1"/>
        <end position="17"/>
    </location>
</feature>
<organism evidence="3 4">
    <name type="scientific">Venturia inaequalis</name>
    <name type="common">Apple scab fungus</name>
    <dbReference type="NCBI Taxonomy" id="5025"/>
    <lineage>
        <taxon>Eukaryota</taxon>
        <taxon>Fungi</taxon>
        <taxon>Dikarya</taxon>
        <taxon>Ascomycota</taxon>
        <taxon>Pezizomycotina</taxon>
        <taxon>Dothideomycetes</taxon>
        <taxon>Pleosporomycetidae</taxon>
        <taxon>Venturiales</taxon>
        <taxon>Venturiaceae</taxon>
        <taxon>Venturia</taxon>
    </lineage>
</organism>
<name>A0A8H3UIH2_VENIN</name>
<sequence>MKQFFLAFLLLLVAAEGQQVFFPSLIIPIASAQPDTAYGTQKSGTIEWYKGNTVATEIAFDNLPSGGTKCSLSFVLNRNGPWNVDSQSPQPWQFGIYNIIGGFVSQEDTANKHPLVTGLVANVTLSAVGTEMHVDVTEHTVPCVAGRAQYWLQSYPRPFSFSWFELNDIPVGSQNGITYTIQ</sequence>
<evidence type="ECO:0000259" key="2">
    <source>
        <dbReference type="Pfam" id="PF09792"/>
    </source>
</evidence>
<feature type="domain" description="Ubiquitin 3 binding protein But2 C-terminal" evidence="2">
    <location>
        <begin position="22"/>
        <end position="165"/>
    </location>
</feature>
<reference evidence="3 4" key="1">
    <citation type="submission" date="2019-11" db="EMBL/GenBank/DDBJ databases">
        <title>Venturia inaequalis Genome Resource.</title>
        <authorList>
            <person name="Lichtner F.J."/>
        </authorList>
    </citation>
    <scope>NUCLEOTIDE SEQUENCE [LARGE SCALE GENOMIC DNA]</scope>
    <source>
        <strain evidence="3">Bline_iso_100314</strain>
    </source>
</reference>
<keyword evidence="1" id="KW-0732">Signal</keyword>
<evidence type="ECO:0000256" key="1">
    <source>
        <dbReference type="SAM" id="SignalP"/>
    </source>
</evidence>
<gene>
    <name evidence="3" type="ORF">BLS_005085</name>
</gene>
<comment type="caution">
    <text evidence="3">The sequence shown here is derived from an EMBL/GenBank/DDBJ whole genome shotgun (WGS) entry which is preliminary data.</text>
</comment>
<protein>
    <recommendedName>
        <fullName evidence="2">Ubiquitin 3 binding protein But2 C-terminal domain-containing protein</fullName>
    </recommendedName>
</protein>
<dbReference type="Proteomes" id="UP000433883">
    <property type="component" value="Unassembled WGS sequence"/>
</dbReference>
<dbReference type="Pfam" id="PF09792">
    <property type="entry name" value="But2"/>
    <property type="match status" value="1"/>
</dbReference>
<evidence type="ECO:0000313" key="3">
    <source>
        <dbReference type="EMBL" id="KAE9970072.1"/>
    </source>
</evidence>
<evidence type="ECO:0000313" key="4">
    <source>
        <dbReference type="Proteomes" id="UP000433883"/>
    </source>
</evidence>